<dbReference type="AlphaFoldDB" id="A0A367LPP7"/>
<proteinExistence type="predicted"/>
<reference evidence="1 2" key="1">
    <citation type="journal article" date="2015" name="BMC Genomics">
        <title>Insights from the genome of Ophiocordyceps polyrhachis-furcata to pathogenicity and host specificity in insect fungi.</title>
        <authorList>
            <person name="Wichadakul D."/>
            <person name="Kobmoo N."/>
            <person name="Ingsriswang S."/>
            <person name="Tangphatsornruang S."/>
            <person name="Chantasingh D."/>
            <person name="Luangsa-ard J.J."/>
            <person name="Eurwilaichitr L."/>
        </authorList>
    </citation>
    <scope>NUCLEOTIDE SEQUENCE [LARGE SCALE GENOMIC DNA]</scope>
    <source>
        <strain evidence="1 2">BCC 54312</strain>
    </source>
</reference>
<name>A0A367LPP7_9HYPO</name>
<protein>
    <submittedName>
        <fullName evidence="1">Uncharacterized protein</fullName>
    </submittedName>
</protein>
<sequence length="82" mass="8872">MLAHSLLWLDVACAYNSKPLRLGSRLFCFWTGSKPAHGCLGSLPFASGGHKVFRSLTPLFCPPAKDDNGGPRRNALWNACAV</sequence>
<organism evidence="1 2">
    <name type="scientific">Ophiocordyceps polyrhachis-furcata BCC 54312</name>
    <dbReference type="NCBI Taxonomy" id="1330021"/>
    <lineage>
        <taxon>Eukaryota</taxon>
        <taxon>Fungi</taxon>
        <taxon>Dikarya</taxon>
        <taxon>Ascomycota</taxon>
        <taxon>Pezizomycotina</taxon>
        <taxon>Sordariomycetes</taxon>
        <taxon>Hypocreomycetidae</taxon>
        <taxon>Hypocreales</taxon>
        <taxon>Ophiocordycipitaceae</taxon>
        <taxon>Ophiocordyceps</taxon>
    </lineage>
</organism>
<dbReference type="Proteomes" id="UP000253664">
    <property type="component" value="Unassembled WGS sequence"/>
</dbReference>
<evidence type="ECO:0000313" key="1">
    <source>
        <dbReference type="EMBL" id="RCI16212.1"/>
    </source>
</evidence>
<accession>A0A367LPP7</accession>
<gene>
    <name evidence="1" type="ORF">L249_2378</name>
</gene>
<evidence type="ECO:0000313" key="2">
    <source>
        <dbReference type="Proteomes" id="UP000253664"/>
    </source>
</evidence>
<comment type="caution">
    <text evidence="1">The sequence shown here is derived from an EMBL/GenBank/DDBJ whole genome shotgun (WGS) entry which is preliminary data.</text>
</comment>
<dbReference type="EMBL" id="LKCN02000001">
    <property type="protein sequence ID" value="RCI16212.1"/>
    <property type="molecule type" value="Genomic_DNA"/>
</dbReference>
<keyword evidence="2" id="KW-1185">Reference proteome</keyword>